<proteinExistence type="predicted"/>
<reference evidence="1" key="1">
    <citation type="journal article" date="2013" name="J. Plant Res.">
        <title>Effect of fungi and light on seed germination of three Opuntia species from semiarid lands of central Mexico.</title>
        <authorList>
            <person name="Delgado-Sanchez P."/>
            <person name="Jimenez-Bremont J.F."/>
            <person name="Guerrero-Gonzalez Mde L."/>
            <person name="Flores J."/>
        </authorList>
    </citation>
    <scope>NUCLEOTIDE SEQUENCE</scope>
    <source>
        <tissue evidence="1">Cladode</tissue>
    </source>
</reference>
<evidence type="ECO:0000313" key="1">
    <source>
        <dbReference type="EMBL" id="MBA4641964.1"/>
    </source>
</evidence>
<dbReference type="AlphaFoldDB" id="A0A7C9DM02"/>
<name>A0A7C9DM02_OPUST</name>
<protein>
    <submittedName>
        <fullName evidence="1">Uncharacterized protein</fullName>
    </submittedName>
</protein>
<accession>A0A7C9DM02</accession>
<sequence>MESSQKACHPGGRSLESRSKSGCLLSLFIASNDDSATAFCALLRLTRSRQSPPSGWKLAFSLASPLAICCARHSSISRCRFFFRISSGDSRTSSSSSSNSSFAAFHLSTKLETFLLDLSEEATVTFGFFIRTAFA</sequence>
<reference evidence="1" key="2">
    <citation type="submission" date="2020-07" db="EMBL/GenBank/DDBJ databases">
        <authorList>
            <person name="Vera ALvarez R."/>
            <person name="Arias-Moreno D.M."/>
            <person name="Jimenez-Jacinto V."/>
            <person name="Jimenez-Bremont J.F."/>
            <person name="Swaminathan K."/>
            <person name="Moose S.P."/>
            <person name="Guerrero-Gonzalez M.L."/>
            <person name="Marino-Ramirez L."/>
            <person name="Landsman D."/>
            <person name="Rodriguez-Kessler M."/>
            <person name="Delgado-Sanchez P."/>
        </authorList>
    </citation>
    <scope>NUCLEOTIDE SEQUENCE</scope>
    <source>
        <tissue evidence="1">Cladode</tissue>
    </source>
</reference>
<dbReference type="EMBL" id="GISG01126476">
    <property type="protein sequence ID" value="MBA4641964.1"/>
    <property type="molecule type" value="Transcribed_RNA"/>
</dbReference>
<organism evidence="1">
    <name type="scientific">Opuntia streptacantha</name>
    <name type="common">Prickly pear cactus</name>
    <name type="synonym">Opuntia cardona</name>
    <dbReference type="NCBI Taxonomy" id="393608"/>
    <lineage>
        <taxon>Eukaryota</taxon>
        <taxon>Viridiplantae</taxon>
        <taxon>Streptophyta</taxon>
        <taxon>Embryophyta</taxon>
        <taxon>Tracheophyta</taxon>
        <taxon>Spermatophyta</taxon>
        <taxon>Magnoliopsida</taxon>
        <taxon>eudicotyledons</taxon>
        <taxon>Gunneridae</taxon>
        <taxon>Pentapetalae</taxon>
        <taxon>Caryophyllales</taxon>
        <taxon>Cactineae</taxon>
        <taxon>Cactaceae</taxon>
        <taxon>Opuntioideae</taxon>
        <taxon>Opuntia</taxon>
    </lineage>
</organism>